<evidence type="ECO:0000256" key="1">
    <source>
        <dbReference type="ARBA" id="ARBA00022729"/>
    </source>
</evidence>
<dbReference type="InterPro" id="IPR001791">
    <property type="entry name" value="Laminin_G"/>
</dbReference>
<accession>A0A3N0YMK3</accession>
<dbReference type="EMBL" id="RJVU01035392">
    <property type="protein sequence ID" value="ROL47462.1"/>
    <property type="molecule type" value="Genomic_DNA"/>
</dbReference>
<dbReference type="GO" id="GO:0005581">
    <property type="term" value="C:collagen trimer"/>
    <property type="evidence" value="ECO:0007669"/>
    <property type="project" value="UniProtKB-KW"/>
</dbReference>
<evidence type="ECO:0000259" key="5">
    <source>
        <dbReference type="PROSITE" id="PS50025"/>
    </source>
</evidence>
<sequence>MLAPVVWTAVLFSFVKATIPDTGPTDTPDMESGSGIFLTDMKASVASRIQSGKEKKKKHNSKENTRCELGVVPVCWMADKSRPAVDLELMSLSDVLKVSAQLVTGVCSIRGLLRACVLCFSHLVQNTEAIDLLDHLWQVANHSNASVTHESQRCPVLHVGQYSTLSIPLQQVFGHRFGDEFSLLLHLRSSQSEDRSVLTFLCPDGHILLQIRISAYTFTFISTQQRHYEFPVAVLSDGGWHRVAVSVSSGRLALYVDCSMVESVDWAYKDGLGISTDGLVMVGGIIEGFETPFEGDLMQVAFLMGEPDAARDQCAVFQSPCGGTGHKPPRSPHIHTLEELLLSLNDLEDLLVSAKDNDSIRAKLTFPGWINGKPMVFFDLLNPTGGQRSKVITKLAYHSFPMSQL</sequence>
<evidence type="ECO:0000313" key="7">
    <source>
        <dbReference type="Proteomes" id="UP000281406"/>
    </source>
</evidence>
<dbReference type="AlphaFoldDB" id="A0A3N0YMK3"/>
<organism evidence="6 7">
    <name type="scientific">Anabarilius grahami</name>
    <name type="common">Kanglang fish</name>
    <name type="synonym">Barilius grahami</name>
    <dbReference type="NCBI Taxonomy" id="495550"/>
    <lineage>
        <taxon>Eukaryota</taxon>
        <taxon>Metazoa</taxon>
        <taxon>Chordata</taxon>
        <taxon>Craniata</taxon>
        <taxon>Vertebrata</taxon>
        <taxon>Euteleostomi</taxon>
        <taxon>Actinopterygii</taxon>
        <taxon>Neopterygii</taxon>
        <taxon>Teleostei</taxon>
        <taxon>Ostariophysi</taxon>
        <taxon>Cypriniformes</taxon>
        <taxon>Xenocyprididae</taxon>
        <taxon>Xenocypridinae</taxon>
        <taxon>Xenocypridinae incertae sedis</taxon>
        <taxon>Anabarilius</taxon>
    </lineage>
</organism>
<dbReference type="SUPFAM" id="SSF49899">
    <property type="entry name" value="Concanavalin A-like lectins/glucanases"/>
    <property type="match status" value="1"/>
</dbReference>
<keyword evidence="2" id="KW-0677">Repeat</keyword>
<dbReference type="Gene3D" id="2.60.120.200">
    <property type="match status" value="1"/>
</dbReference>
<keyword evidence="6" id="KW-0176">Collagen</keyword>
<keyword evidence="7" id="KW-1185">Reference proteome</keyword>
<proteinExistence type="predicted"/>
<name>A0A3N0YMK3_ANAGA</name>
<keyword evidence="1 4" id="KW-0732">Signal</keyword>
<feature type="domain" description="Laminin G" evidence="5">
    <location>
        <begin position="136"/>
        <end position="321"/>
    </location>
</feature>
<reference evidence="6 7" key="1">
    <citation type="submission" date="2018-10" db="EMBL/GenBank/DDBJ databases">
        <title>Genome assembly for a Yunnan-Guizhou Plateau 3E fish, Anabarilius grahami (Regan), and its evolutionary and genetic applications.</title>
        <authorList>
            <person name="Jiang W."/>
        </authorList>
    </citation>
    <scope>NUCLEOTIDE SEQUENCE [LARGE SCALE GENOMIC DNA]</scope>
    <source>
        <strain evidence="6">AG-KIZ</strain>
        <tissue evidence="6">Muscle</tissue>
    </source>
</reference>
<dbReference type="SMART" id="SM00210">
    <property type="entry name" value="TSPN"/>
    <property type="match status" value="1"/>
</dbReference>
<dbReference type="InterPro" id="IPR013320">
    <property type="entry name" value="ConA-like_dom_sf"/>
</dbReference>
<feature type="chain" id="PRO_5018068949" evidence="4">
    <location>
        <begin position="18"/>
        <end position="405"/>
    </location>
</feature>
<gene>
    <name evidence="6" type="ORF">DPX16_13177</name>
</gene>
<dbReference type="PROSITE" id="PS50025">
    <property type="entry name" value="LAM_G_DOMAIN"/>
    <property type="match status" value="1"/>
</dbReference>
<feature type="signal peptide" evidence="4">
    <location>
        <begin position="1"/>
        <end position="17"/>
    </location>
</feature>
<evidence type="ECO:0000256" key="3">
    <source>
        <dbReference type="PROSITE-ProRule" id="PRU00122"/>
    </source>
</evidence>
<comment type="caution">
    <text evidence="3">Lacks conserved residue(s) required for the propagation of feature annotation.</text>
</comment>
<evidence type="ECO:0000313" key="6">
    <source>
        <dbReference type="EMBL" id="ROL47462.1"/>
    </source>
</evidence>
<evidence type="ECO:0000256" key="4">
    <source>
        <dbReference type="SAM" id="SignalP"/>
    </source>
</evidence>
<dbReference type="InterPro" id="IPR048287">
    <property type="entry name" value="TSPN-like_N"/>
</dbReference>
<protein>
    <submittedName>
        <fullName evidence="6">Collagen alpha-1(XI) chain</fullName>
    </submittedName>
</protein>
<dbReference type="OrthoDB" id="8939548at2759"/>
<evidence type="ECO:0000256" key="2">
    <source>
        <dbReference type="ARBA" id="ARBA00022737"/>
    </source>
</evidence>
<dbReference type="Proteomes" id="UP000281406">
    <property type="component" value="Unassembled WGS sequence"/>
</dbReference>
<comment type="caution">
    <text evidence="6">The sequence shown here is derived from an EMBL/GenBank/DDBJ whole genome shotgun (WGS) entry which is preliminary data.</text>
</comment>
<dbReference type="Pfam" id="PF02210">
    <property type="entry name" value="Laminin_G_2"/>
    <property type="match status" value="1"/>
</dbReference>